<dbReference type="PANTHER" id="PTHR13696">
    <property type="entry name" value="P-LOOP CONTAINING NUCLEOSIDE TRIPHOSPHATE HYDROLASE"/>
    <property type="match status" value="1"/>
</dbReference>
<dbReference type="EMBL" id="VJXX01000008">
    <property type="protein sequence ID" value="MPY12259.1"/>
    <property type="molecule type" value="Genomic_DNA"/>
</dbReference>
<dbReference type="AlphaFoldDB" id="A0A7X1NSS1"/>
<reference evidence="3" key="1">
    <citation type="submission" date="2019-07" db="EMBL/GenBank/DDBJ databases">
        <title>Arthrobacter KR32 sp. nov., isolated from mountain cheese made of cows milk.</title>
        <authorList>
            <person name="Flegler A."/>
        </authorList>
    </citation>
    <scope>NUCLEOTIDE SEQUENCE [LARGE SCALE GENOMIC DNA]</scope>
    <source>
        <strain evidence="3">KR32</strain>
    </source>
</reference>
<evidence type="ECO:0000313" key="3">
    <source>
        <dbReference type="Proteomes" id="UP000326464"/>
    </source>
</evidence>
<proteinExistence type="predicted"/>
<dbReference type="PANTHER" id="PTHR13696:SF52">
    <property type="entry name" value="PARA FAMILY PROTEIN CT_582"/>
    <property type="match status" value="1"/>
</dbReference>
<dbReference type="SUPFAM" id="SSF52540">
    <property type="entry name" value="P-loop containing nucleoside triphosphate hydrolases"/>
    <property type="match status" value="1"/>
</dbReference>
<protein>
    <submittedName>
        <fullName evidence="2">ParA family protein</fullName>
    </submittedName>
</protein>
<dbReference type="InterPro" id="IPR050678">
    <property type="entry name" value="DNA_Partitioning_ATPase"/>
</dbReference>
<feature type="domain" description="AAA" evidence="1">
    <location>
        <begin position="16"/>
        <end position="176"/>
    </location>
</feature>
<dbReference type="InterPro" id="IPR025669">
    <property type="entry name" value="AAA_dom"/>
</dbReference>
<keyword evidence="3" id="KW-1185">Reference proteome</keyword>
<evidence type="ECO:0000313" key="2">
    <source>
        <dbReference type="EMBL" id="MPY12259.1"/>
    </source>
</evidence>
<comment type="caution">
    <text evidence="2">The sequence shown here is derived from an EMBL/GenBank/DDBJ whole genome shotgun (WGS) entry which is preliminary data.</text>
</comment>
<dbReference type="Pfam" id="PF13614">
    <property type="entry name" value="AAA_31"/>
    <property type="match status" value="1"/>
</dbReference>
<organism evidence="2 3">
    <name type="scientific">Arthrobacter bussei</name>
    <dbReference type="NCBI Taxonomy" id="2594179"/>
    <lineage>
        <taxon>Bacteria</taxon>
        <taxon>Bacillati</taxon>
        <taxon>Actinomycetota</taxon>
        <taxon>Actinomycetes</taxon>
        <taxon>Micrococcales</taxon>
        <taxon>Micrococcaceae</taxon>
        <taxon>Arthrobacter</taxon>
    </lineage>
</organism>
<evidence type="ECO:0000259" key="1">
    <source>
        <dbReference type="Pfam" id="PF13614"/>
    </source>
</evidence>
<dbReference type="InterPro" id="IPR027417">
    <property type="entry name" value="P-loop_NTPase"/>
</dbReference>
<name>A0A7X1NSS1_9MICC</name>
<dbReference type="CDD" id="cd02042">
    <property type="entry name" value="ParAB_family"/>
    <property type="match status" value="1"/>
</dbReference>
<sequence>MTHKTRKTKGVRVIYTFALPKGGTGKTICAAEGVYYLSRLGRRVLAIDLDQQGNLSHRLGLTKDAEIKYGSAQVLTATADAADAAVPALSIPADVVPHVLVGTHELAAVESQPPADLVTTLRDHLPSVAGEYDDIVIDTPPSATGLALAGLAAADVVIAPVATATESYDQLERLDAILTVTLGKRINPGIRIGWVMPTRYDQRRILDREVVEAITEHYPGRVTVPIREAVTVKDAYTAALTISAYRPTAPVAVDYAAAFAQIMPEGNL</sequence>
<dbReference type="Gene3D" id="3.40.50.300">
    <property type="entry name" value="P-loop containing nucleotide triphosphate hydrolases"/>
    <property type="match status" value="1"/>
</dbReference>
<dbReference type="Proteomes" id="UP000326464">
    <property type="component" value="Unassembled WGS sequence"/>
</dbReference>
<gene>
    <name evidence="2" type="ORF">FNH21_16325</name>
</gene>
<accession>A0A7X1NSS1</accession>